<gene>
    <name evidence="1" type="ORF">Taro_026257</name>
</gene>
<name>A0A843VJ22_COLES</name>
<dbReference type="Proteomes" id="UP000652761">
    <property type="component" value="Unassembled WGS sequence"/>
</dbReference>
<keyword evidence="2" id="KW-1185">Reference proteome</keyword>
<comment type="caution">
    <text evidence="1">The sequence shown here is derived from an EMBL/GenBank/DDBJ whole genome shotgun (WGS) entry which is preliminary data.</text>
</comment>
<dbReference type="AlphaFoldDB" id="A0A843VJ22"/>
<proteinExistence type="predicted"/>
<protein>
    <submittedName>
        <fullName evidence="1">Uncharacterized protein</fullName>
    </submittedName>
</protein>
<dbReference type="EMBL" id="NMUH01001581">
    <property type="protein sequence ID" value="MQL93620.1"/>
    <property type="molecule type" value="Genomic_DNA"/>
</dbReference>
<sequence length="171" mass="18880">MDGDMGVRRLLSSMSLKPGRPSPSPSLSRLSFPPLFFSPSRSFSAVLGCLPCVEAVVLRRVSLRSCRGRVRAVRCEEETFLPTRRPQRVPGESAPGTPVWPEGDIGPVATLPDWMRQGLCRIEKATGPMSPSQSRGRLFFRSFRFRLTVPVAPVLVPWYGLTLVVRPVCGT</sequence>
<accession>A0A843VJ22</accession>
<organism evidence="1 2">
    <name type="scientific">Colocasia esculenta</name>
    <name type="common">Wild taro</name>
    <name type="synonym">Arum esculentum</name>
    <dbReference type="NCBI Taxonomy" id="4460"/>
    <lineage>
        <taxon>Eukaryota</taxon>
        <taxon>Viridiplantae</taxon>
        <taxon>Streptophyta</taxon>
        <taxon>Embryophyta</taxon>
        <taxon>Tracheophyta</taxon>
        <taxon>Spermatophyta</taxon>
        <taxon>Magnoliopsida</taxon>
        <taxon>Liliopsida</taxon>
        <taxon>Araceae</taxon>
        <taxon>Aroideae</taxon>
        <taxon>Colocasieae</taxon>
        <taxon>Colocasia</taxon>
    </lineage>
</organism>
<reference evidence="1" key="1">
    <citation type="submission" date="2017-07" db="EMBL/GenBank/DDBJ databases">
        <title>Taro Niue Genome Assembly and Annotation.</title>
        <authorList>
            <person name="Atibalentja N."/>
            <person name="Keating K."/>
            <person name="Fields C.J."/>
        </authorList>
    </citation>
    <scope>NUCLEOTIDE SEQUENCE</scope>
    <source>
        <strain evidence="1">Niue_2</strain>
        <tissue evidence="1">Leaf</tissue>
    </source>
</reference>
<evidence type="ECO:0000313" key="2">
    <source>
        <dbReference type="Proteomes" id="UP000652761"/>
    </source>
</evidence>
<evidence type="ECO:0000313" key="1">
    <source>
        <dbReference type="EMBL" id="MQL93620.1"/>
    </source>
</evidence>